<organism evidence="2 3">
    <name type="scientific">Candidatus Accumulibacter affinis</name>
    <dbReference type="NCBI Taxonomy" id="2954384"/>
    <lineage>
        <taxon>Bacteria</taxon>
        <taxon>Pseudomonadati</taxon>
        <taxon>Pseudomonadota</taxon>
        <taxon>Betaproteobacteria</taxon>
        <taxon>Candidatus Accumulibacter</taxon>
    </lineage>
</organism>
<dbReference type="SMART" id="SM00450">
    <property type="entry name" value="RHOD"/>
    <property type="match status" value="1"/>
</dbReference>
<reference evidence="2 3" key="1">
    <citation type="submission" date="2020-10" db="EMBL/GenBank/DDBJ databases">
        <title>Connecting structure to function with the recovery of over 1000 high-quality activated sludge metagenome-assembled genomes encoding full-length rRNA genes using long-read sequencing.</title>
        <authorList>
            <person name="Singleton C.M."/>
            <person name="Petriglieri F."/>
            <person name="Kristensen J.M."/>
            <person name="Kirkegaard R.H."/>
            <person name="Michaelsen T.Y."/>
            <person name="Andersen M.H."/>
            <person name="Karst S.M."/>
            <person name="Dueholm M.S."/>
            <person name="Nielsen P.H."/>
            <person name="Albertsen M."/>
        </authorList>
    </citation>
    <scope>NUCLEOTIDE SEQUENCE [LARGE SCALE GENOMIC DNA]</scope>
    <source>
        <strain evidence="2">Fred_18-Q3-R57-64_BAT3C.720</strain>
    </source>
</reference>
<gene>
    <name evidence="2" type="ORF">IPK02_17125</name>
</gene>
<dbReference type="Pfam" id="PF00581">
    <property type="entry name" value="Rhodanese"/>
    <property type="match status" value="1"/>
</dbReference>
<dbReference type="Gene3D" id="3.40.250.10">
    <property type="entry name" value="Rhodanese-like domain"/>
    <property type="match status" value="1"/>
</dbReference>
<feature type="domain" description="Rhodanese" evidence="1">
    <location>
        <begin position="59"/>
        <end position="171"/>
    </location>
</feature>
<proteinExistence type="predicted"/>
<dbReference type="Proteomes" id="UP000706151">
    <property type="component" value="Unassembled WGS sequence"/>
</dbReference>
<dbReference type="PANTHER" id="PTHR45431">
    <property type="entry name" value="RHODANESE-LIKE DOMAIN-CONTAINING PROTEIN 15, CHLOROPLASTIC"/>
    <property type="match status" value="1"/>
</dbReference>
<dbReference type="InterPro" id="IPR001763">
    <property type="entry name" value="Rhodanese-like_dom"/>
</dbReference>
<evidence type="ECO:0000313" key="2">
    <source>
        <dbReference type="EMBL" id="MBK7955529.1"/>
    </source>
</evidence>
<name>A0A935W5T3_9PROT</name>
<evidence type="ECO:0000259" key="1">
    <source>
        <dbReference type="PROSITE" id="PS50206"/>
    </source>
</evidence>
<dbReference type="PANTHER" id="PTHR45431:SF3">
    <property type="entry name" value="RHODANESE-LIKE DOMAIN-CONTAINING PROTEIN 15, CHLOROPLASTIC"/>
    <property type="match status" value="1"/>
</dbReference>
<accession>A0A935W5T3</accession>
<dbReference type="PROSITE" id="PS50206">
    <property type="entry name" value="RHODANESE_3"/>
    <property type="match status" value="1"/>
</dbReference>
<protein>
    <submittedName>
        <fullName evidence="2">Rhodanese-like domain-containing protein</fullName>
    </submittedName>
</protein>
<dbReference type="AlphaFoldDB" id="A0A935W5T3"/>
<dbReference type="SUPFAM" id="SSF52821">
    <property type="entry name" value="Rhodanese/Cell cycle control phosphatase"/>
    <property type="match status" value="1"/>
</dbReference>
<comment type="caution">
    <text evidence="2">The sequence shown here is derived from an EMBL/GenBank/DDBJ whole genome shotgun (WGS) entry which is preliminary data.</text>
</comment>
<evidence type="ECO:0000313" key="3">
    <source>
        <dbReference type="Proteomes" id="UP000706151"/>
    </source>
</evidence>
<sequence length="172" mass="18528">MLATAQPDFAPLATECLPDAIAHDTDLHVILTAASARAARENLPYAGTVPPHEAWRLAEAGAAILIDVRTSEEYKYVGHVPGTPLVQWQSGRALTKNPRFTRELASKAGKNDVILLICRSGKRSAAAAEAATRAGFIRVFNVLEGFEGEITPDGQRGATGGWRYHGLPWVQD</sequence>
<dbReference type="InterPro" id="IPR036873">
    <property type="entry name" value="Rhodanese-like_dom_sf"/>
</dbReference>
<dbReference type="EMBL" id="JADJOT010000010">
    <property type="protein sequence ID" value="MBK7955529.1"/>
    <property type="molecule type" value="Genomic_DNA"/>
</dbReference>
<dbReference type="InterPro" id="IPR052367">
    <property type="entry name" value="Thiosulfate_ST/Rhodanese-like"/>
</dbReference>